<dbReference type="RefSeq" id="WP_307254629.1">
    <property type="nucleotide sequence ID" value="NZ_JAUSUV010000017.1"/>
</dbReference>
<evidence type="ECO:0000313" key="2">
    <source>
        <dbReference type="Proteomes" id="UP001238450"/>
    </source>
</evidence>
<keyword evidence="2" id="KW-1185">Reference proteome</keyword>
<dbReference type="Proteomes" id="UP001238450">
    <property type="component" value="Unassembled WGS sequence"/>
</dbReference>
<comment type="caution">
    <text evidence="1">The sequence shown here is derived from an EMBL/GenBank/DDBJ whole genome shotgun (WGS) entry which is preliminary data.</text>
</comment>
<proteinExistence type="predicted"/>
<dbReference type="AlphaFoldDB" id="A0AAJ1THR2"/>
<reference evidence="1 2" key="1">
    <citation type="submission" date="2023-07" db="EMBL/GenBank/DDBJ databases">
        <title>Genomic Encyclopedia of Type Strains, Phase IV (KMG-IV): sequencing the most valuable type-strain genomes for metagenomic binning, comparative biology and taxonomic classification.</title>
        <authorList>
            <person name="Goeker M."/>
        </authorList>
    </citation>
    <scope>NUCLEOTIDE SEQUENCE [LARGE SCALE GENOMIC DNA]</scope>
    <source>
        <strain evidence="1 2">DSM 46876</strain>
    </source>
</reference>
<accession>A0AAJ1THR2</accession>
<sequence length="46" mass="5090">MDETESNSFWSVNEFPENEIIIGDLGNGQESKLCPFQLLDRGGDTG</sequence>
<organism evidence="1 2">
    <name type="scientific">Croceifilum oryzae</name>
    <dbReference type="NCBI Taxonomy" id="1553429"/>
    <lineage>
        <taxon>Bacteria</taxon>
        <taxon>Bacillati</taxon>
        <taxon>Bacillota</taxon>
        <taxon>Bacilli</taxon>
        <taxon>Bacillales</taxon>
        <taxon>Thermoactinomycetaceae</taxon>
        <taxon>Croceifilum</taxon>
    </lineage>
</organism>
<dbReference type="EMBL" id="JAUSUV010000017">
    <property type="protein sequence ID" value="MDQ0418719.1"/>
    <property type="molecule type" value="Genomic_DNA"/>
</dbReference>
<gene>
    <name evidence="1" type="ORF">J2Z48_002923</name>
</gene>
<name>A0AAJ1THR2_9BACL</name>
<evidence type="ECO:0000313" key="1">
    <source>
        <dbReference type="EMBL" id="MDQ0418719.1"/>
    </source>
</evidence>
<protein>
    <submittedName>
        <fullName evidence="1">Uncharacterized protein</fullName>
    </submittedName>
</protein>